<keyword evidence="21" id="KW-1185">Reference proteome</keyword>
<evidence type="ECO:0000256" key="18">
    <source>
        <dbReference type="PIRSR" id="PIRSR600829-4"/>
    </source>
</evidence>
<evidence type="ECO:0000313" key="21">
    <source>
        <dbReference type="Proteomes" id="UP000588186"/>
    </source>
</evidence>
<dbReference type="GO" id="GO:0036433">
    <property type="term" value="F:di-trans, poly-cis-undecaprenol kinase activity"/>
    <property type="evidence" value="ECO:0007669"/>
    <property type="project" value="UniProtKB-EC"/>
</dbReference>
<protein>
    <submittedName>
        <fullName evidence="20">Undecaprenol kinase</fullName>
        <ecNumber evidence="20">2.7.1.66</ecNumber>
    </submittedName>
</protein>
<evidence type="ECO:0000256" key="2">
    <source>
        <dbReference type="ARBA" id="ARBA00005967"/>
    </source>
</evidence>
<dbReference type="GO" id="GO:0008654">
    <property type="term" value="P:phospholipid biosynthetic process"/>
    <property type="evidence" value="ECO:0007669"/>
    <property type="project" value="UniProtKB-KW"/>
</dbReference>
<keyword evidence="13" id="KW-0594">Phospholipid biosynthesis</keyword>
<evidence type="ECO:0000256" key="15">
    <source>
        <dbReference type="PIRSR" id="PIRSR600829-1"/>
    </source>
</evidence>
<keyword evidence="18" id="KW-0479">Metal-binding</keyword>
<evidence type="ECO:0000256" key="6">
    <source>
        <dbReference type="ARBA" id="ARBA00022692"/>
    </source>
</evidence>
<feature type="active site" description="Proton acceptor" evidence="15">
    <location>
        <position position="59"/>
    </location>
</feature>
<dbReference type="PANTHER" id="PTHR34299:SF1">
    <property type="entry name" value="DIACYLGLYCEROL KINASE"/>
    <property type="match status" value="1"/>
</dbReference>
<evidence type="ECO:0000256" key="10">
    <source>
        <dbReference type="ARBA" id="ARBA00022989"/>
    </source>
</evidence>
<keyword evidence="9 17" id="KW-0067">ATP-binding</keyword>
<dbReference type="InterPro" id="IPR000829">
    <property type="entry name" value="DAGK"/>
</dbReference>
<feature type="binding site" evidence="17">
    <location>
        <begin position="75"/>
        <end position="77"/>
    </location>
    <ligand>
        <name>ATP</name>
        <dbReference type="ChEBI" id="CHEBI:30616"/>
    </ligand>
</feature>
<keyword evidence="3" id="KW-1003">Cell membrane</keyword>
<evidence type="ECO:0000256" key="5">
    <source>
        <dbReference type="ARBA" id="ARBA00022679"/>
    </source>
</evidence>
<keyword evidence="11" id="KW-0443">Lipid metabolism</keyword>
<evidence type="ECO:0000256" key="16">
    <source>
        <dbReference type="PIRSR" id="PIRSR600829-2"/>
    </source>
</evidence>
<dbReference type="EC" id="2.7.1.66" evidence="20"/>
<dbReference type="AlphaFoldDB" id="A0A6V7RE50"/>
<feature type="binding site" evidence="16">
    <location>
        <position position="59"/>
    </location>
    <ligand>
        <name>substrate</name>
    </ligand>
</feature>
<feature type="transmembrane region" description="Helical" evidence="19">
    <location>
        <begin position="86"/>
        <end position="107"/>
    </location>
</feature>
<feature type="transmembrane region" description="Helical" evidence="19">
    <location>
        <begin position="21"/>
        <end position="39"/>
    </location>
</feature>
<evidence type="ECO:0000256" key="4">
    <source>
        <dbReference type="ARBA" id="ARBA00022516"/>
    </source>
</evidence>
<dbReference type="GO" id="GO:0046872">
    <property type="term" value="F:metal ion binding"/>
    <property type="evidence" value="ECO:0007669"/>
    <property type="project" value="UniProtKB-KW"/>
</dbReference>
<feature type="transmembrane region" description="Helical" evidence="19">
    <location>
        <begin position="45"/>
        <end position="65"/>
    </location>
</feature>
<comment type="similarity">
    <text evidence="2">Belongs to the bacterial diacylglycerol kinase family.</text>
</comment>
<keyword evidence="14" id="KW-1208">Phospholipid metabolism</keyword>
<evidence type="ECO:0000256" key="9">
    <source>
        <dbReference type="ARBA" id="ARBA00022840"/>
    </source>
</evidence>
<evidence type="ECO:0000256" key="17">
    <source>
        <dbReference type="PIRSR" id="PIRSR600829-3"/>
    </source>
</evidence>
<dbReference type="PANTHER" id="PTHR34299">
    <property type="entry name" value="DIACYLGLYCEROL KINASE"/>
    <property type="match status" value="1"/>
</dbReference>
<reference evidence="20 21" key="1">
    <citation type="submission" date="2020-07" db="EMBL/GenBank/DDBJ databases">
        <authorList>
            <person name="Criscuolo A."/>
        </authorList>
    </citation>
    <scope>NUCLEOTIDE SEQUENCE [LARGE SCALE GENOMIC DNA]</scope>
    <source>
        <strain evidence="20">CIP107946</strain>
    </source>
</reference>
<organism evidence="20 21">
    <name type="scientific">Phocicoccus pinnipedialis</name>
    <dbReference type="NCBI Taxonomy" id="110845"/>
    <lineage>
        <taxon>Bacteria</taxon>
        <taxon>Bacillati</taxon>
        <taxon>Bacillota</taxon>
        <taxon>Bacilli</taxon>
        <taxon>Bacillales</taxon>
        <taxon>Salinicoccaceae</taxon>
        <taxon>Phocicoccus</taxon>
    </lineage>
</organism>
<evidence type="ECO:0000256" key="12">
    <source>
        <dbReference type="ARBA" id="ARBA00023136"/>
    </source>
</evidence>
<evidence type="ECO:0000256" key="1">
    <source>
        <dbReference type="ARBA" id="ARBA00004651"/>
    </source>
</evidence>
<evidence type="ECO:0000256" key="13">
    <source>
        <dbReference type="ARBA" id="ARBA00023209"/>
    </source>
</evidence>
<sequence>MKRLKHPFEGLYYIITKDYHFVAHLLTSIVVIMFGFMLNLNGIEWLFIFSAIIVVLILEALNTALEETIDLVTKEYHPLAKHVKDISALAVLLACIYAVVVGVMVFIPKIIGLFN</sequence>
<keyword evidence="10 19" id="KW-1133">Transmembrane helix</keyword>
<evidence type="ECO:0000313" key="20">
    <source>
        <dbReference type="EMBL" id="CAD2076081.1"/>
    </source>
</evidence>
<feature type="binding site" evidence="18">
    <location>
        <position position="66"/>
    </location>
    <ligand>
        <name>a divalent metal cation</name>
        <dbReference type="ChEBI" id="CHEBI:60240"/>
    </ligand>
</feature>
<dbReference type="EMBL" id="CAJEWB010000010">
    <property type="protein sequence ID" value="CAD2076081.1"/>
    <property type="molecule type" value="Genomic_DNA"/>
</dbReference>
<dbReference type="InterPro" id="IPR033717">
    <property type="entry name" value="UDPK"/>
</dbReference>
<dbReference type="GO" id="GO:0005886">
    <property type="term" value="C:plasma membrane"/>
    <property type="evidence" value="ECO:0007669"/>
    <property type="project" value="UniProtKB-SubCell"/>
</dbReference>
<keyword evidence="4" id="KW-0444">Lipid biosynthesis</keyword>
<keyword evidence="8 20" id="KW-0418">Kinase</keyword>
<accession>A0A6V7RE50</accession>
<dbReference type="GO" id="GO:0005524">
    <property type="term" value="F:ATP binding"/>
    <property type="evidence" value="ECO:0007669"/>
    <property type="project" value="UniProtKB-KW"/>
</dbReference>
<dbReference type="Pfam" id="PF01219">
    <property type="entry name" value="DAGK_prokar"/>
    <property type="match status" value="1"/>
</dbReference>
<name>A0A6V7RE50_9BACL</name>
<evidence type="ECO:0000256" key="3">
    <source>
        <dbReference type="ARBA" id="ARBA00022475"/>
    </source>
</evidence>
<evidence type="ECO:0000256" key="14">
    <source>
        <dbReference type="ARBA" id="ARBA00023264"/>
    </source>
</evidence>
<keyword evidence="7 17" id="KW-0547">Nucleotide-binding</keyword>
<evidence type="ECO:0000256" key="19">
    <source>
        <dbReference type="SAM" id="Phobius"/>
    </source>
</evidence>
<evidence type="ECO:0000256" key="11">
    <source>
        <dbReference type="ARBA" id="ARBA00023098"/>
    </source>
</evidence>
<keyword evidence="5 20" id="KW-0808">Transferase</keyword>
<feature type="binding site" evidence="17">
    <location>
        <position position="66"/>
    </location>
    <ligand>
        <name>ATP</name>
        <dbReference type="ChEBI" id="CHEBI:30616"/>
    </ligand>
</feature>
<keyword evidence="6 19" id="KW-0812">Transmembrane</keyword>
<dbReference type="InterPro" id="IPR036945">
    <property type="entry name" value="DAGK_sf"/>
</dbReference>
<dbReference type="Gene3D" id="1.10.287.3610">
    <property type="match status" value="1"/>
</dbReference>
<evidence type="ECO:0000256" key="8">
    <source>
        <dbReference type="ARBA" id="ARBA00022777"/>
    </source>
</evidence>
<comment type="caution">
    <text evidence="20">The sequence shown here is derived from an EMBL/GenBank/DDBJ whole genome shotgun (WGS) entry which is preliminary data.</text>
</comment>
<comment type="subcellular location">
    <subcellularLocation>
        <location evidence="1">Cell membrane</location>
        <topology evidence="1">Multi-pass membrane protein</topology>
    </subcellularLocation>
</comment>
<comment type="cofactor">
    <cofactor evidence="18">
        <name>Mg(2+)</name>
        <dbReference type="ChEBI" id="CHEBI:18420"/>
    </cofactor>
    <text evidence="18">Mn(2+), Zn(2+), Cd(2+) and Co(2+) support activity to lesser extents.</text>
</comment>
<gene>
    <name evidence="20" type="primary">dgkA</name>
    <name evidence="20" type="ORF">JEOPIN946_01169</name>
</gene>
<dbReference type="Proteomes" id="UP000588186">
    <property type="component" value="Unassembled WGS sequence"/>
</dbReference>
<dbReference type="CDD" id="cd14265">
    <property type="entry name" value="UDPK_IM_like"/>
    <property type="match status" value="1"/>
</dbReference>
<dbReference type="RefSeq" id="WP_186077701.1">
    <property type="nucleotide sequence ID" value="NZ_CAJEWB010000010.1"/>
</dbReference>
<proteinExistence type="inferred from homology"/>
<feature type="binding site" evidence="17">
    <location>
        <begin position="84"/>
        <end position="85"/>
    </location>
    <ligand>
        <name>ATP</name>
        <dbReference type="ChEBI" id="CHEBI:30616"/>
    </ligand>
</feature>
<evidence type="ECO:0000256" key="7">
    <source>
        <dbReference type="ARBA" id="ARBA00022741"/>
    </source>
</evidence>
<keyword evidence="18" id="KW-0460">Magnesium</keyword>
<keyword evidence="12 19" id="KW-0472">Membrane</keyword>